<proteinExistence type="predicted"/>
<accession>A0AAV7NPL0</accession>
<gene>
    <name evidence="2" type="ORF">NDU88_004792</name>
</gene>
<evidence type="ECO:0000313" key="2">
    <source>
        <dbReference type="EMBL" id="KAJ1116582.1"/>
    </source>
</evidence>
<feature type="compositionally biased region" description="Basic and acidic residues" evidence="1">
    <location>
        <begin position="59"/>
        <end position="68"/>
    </location>
</feature>
<protein>
    <recommendedName>
        <fullName evidence="4">Basic proline-rich protein-like</fullName>
    </recommendedName>
</protein>
<evidence type="ECO:0000256" key="1">
    <source>
        <dbReference type="SAM" id="MobiDB-lite"/>
    </source>
</evidence>
<sequence length="262" mass="26112">MECRLKAGPGHSLPPQAWVAGDPGSPQVSPLPEASGSFRSPHGVVVRSRVGAAPAPHTPEAKPADDPWRGASPGPRSVPKHPAHSPAAQWCAALSPGGLRGCKSLTRGPPRLLASCFALPPGGAQGAGTPVPGPPSPGAPNHSRSPPAPEPPSPGLTDLVCGHSPGALPGTLEGHDASGRGSAGLSRSPLVGFVLVHTPRHRAQGGLCFGRGPAPGLVPPPDGHRHPRTPDFGLPESGGTEAPFESRLGRKAGSSVAVGLGG</sequence>
<reference evidence="2" key="1">
    <citation type="journal article" date="2022" name="bioRxiv">
        <title>Sequencing and chromosome-scale assembly of the giantPleurodeles waltlgenome.</title>
        <authorList>
            <person name="Brown T."/>
            <person name="Elewa A."/>
            <person name="Iarovenko S."/>
            <person name="Subramanian E."/>
            <person name="Araus A.J."/>
            <person name="Petzold A."/>
            <person name="Susuki M."/>
            <person name="Suzuki K.-i.T."/>
            <person name="Hayashi T."/>
            <person name="Toyoda A."/>
            <person name="Oliveira C."/>
            <person name="Osipova E."/>
            <person name="Leigh N.D."/>
            <person name="Simon A."/>
            <person name="Yun M.H."/>
        </authorList>
    </citation>
    <scope>NUCLEOTIDE SEQUENCE</scope>
    <source>
        <strain evidence="2">20211129_DDA</strain>
        <tissue evidence="2">Liver</tissue>
    </source>
</reference>
<keyword evidence="3" id="KW-1185">Reference proteome</keyword>
<organism evidence="2 3">
    <name type="scientific">Pleurodeles waltl</name>
    <name type="common">Iberian ribbed newt</name>
    <dbReference type="NCBI Taxonomy" id="8319"/>
    <lineage>
        <taxon>Eukaryota</taxon>
        <taxon>Metazoa</taxon>
        <taxon>Chordata</taxon>
        <taxon>Craniata</taxon>
        <taxon>Vertebrata</taxon>
        <taxon>Euteleostomi</taxon>
        <taxon>Amphibia</taxon>
        <taxon>Batrachia</taxon>
        <taxon>Caudata</taxon>
        <taxon>Salamandroidea</taxon>
        <taxon>Salamandridae</taxon>
        <taxon>Pleurodelinae</taxon>
        <taxon>Pleurodeles</taxon>
    </lineage>
</organism>
<comment type="caution">
    <text evidence="2">The sequence shown here is derived from an EMBL/GenBank/DDBJ whole genome shotgun (WGS) entry which is preliminary data.</text>
</comment>
<feature type="region of interest" description="Disordered" evidence="1">
    <location>
        <begin position="1"/>
        <end position="84"/>
    </location>
</feature>
<feature type="region of interest" description="Disordered" evidence="1">
    <location>
        <begin position="124"/>
        <end position="184"/>
    </location>
</feature>
<dbReference type="Proteomes" id="UP001066276">
    <property type="component" value="Chromosome 8"/>
</dbReference>
<feature type="region of interest" description="Disordered" evidence="1">
    <location>
        <begin position="213"/>
        <end position="262"/>
    </location>
</feature>
<evidence type="ECO:0008006" key="4">
    <source>
        <dbReference type="Google" id="ProtNLM"/>
    </source>
</evidence>
<dbReference type="EMBL" id="JANPWB010000012">
    <property type="protein sequence ID" value="KAJ1116582.1"/>
    <property type="molecule type" value="Genomic_DNA"/>
</dbReference>
<dbReference type="AlphaFoldDB" id="A0AAV7NPL0"/>
<evidence type="ECO:0000313" key="3">
    <source>
        <dbReference type="Proteomes" id="UP001066276"/>
    </source>
</evidence>
<name>A0AAV7NPL0_PLEWA</name>